<organism evidence="12 13">
    <name type="scientific">Thalassiosira oceanica</name>
    <name type="common">Marine diatom</name>
    <dbReference type="NCBI Taxonomy" id="159749"/>
    <lineage>
        <taxon>Eukaryota</taxon>
        <taxon>Sar</taxon>
        <taxon>Stramenopiles</taxon>
        <taxon>Ochrophyta</taxon>
        <taxon>Bacillariophyta</taxon>
        <taxon>Coscinodiscophyceae</taxon>
        <taxon>Thalassiosirophycidae</taxon>
        <taxon>Thalassiosirales</taxon>
        <taxon>Thalassiosiraceae</taxon>
        <taxon>Thalassiosira</taxon>
    </lineage>
</organism>
<comment type="similarity">
    <text evidence="2 10">Belongs to the cytochrome c-type heme lyase family.</text>
</comment>
<dbReference type="PANTHER" id="PTHR12743">
    <property type="entry name" value="CYTOCHROME C1 HEME LYASE"/>
    <property type="match status" value="1"/>
</dbReference>
<evidence type="ECO:0000313" key="12">
    <source>
        <dbReference type="EMBL" id="EJK64518.1"/>
    </source>
</evidence>
<dbReference type="GO" id="GO:0005743">
    <property type="term" value="C:mitochondrial inner membrane"/>
    <property type="evidence" value="ECO:0007669"/>
    <property type="project" value="UniProtKB-SubCell"/>
</dbReference>
<keyword evidence="9 10" id="KW-0456">Lyase</keyword>
<evidence type="ECO:0000256" key="10">
    <source>
        <dbReference type="RuleBase" id="RU363130"/>
    </source>
</evidence>
<keyword evidence="8 10" id="KW-0472">Membrane</keyword>
<evidence type="ECO:0000256" key="8">
    <source>
        <dbReference type="ARBA" id="ARBA00023136"/>
    </source>
</evidence>
<comment type="catalytic activity">
    <reaction evidence="10">
        <text>holo-[cytochrome c] = apo-[cytochrome c] + heme b</text>
        <dbReference type="Rhea" id="RHEA:22648"/>
        <dbReference type="Rhea" id="RHEA-COMP:10725"/>
        <dbReference type="Rhea" id="RHEA-COMP:10726"/>
        <dbReference type="ChEBI" id="CHEBI:29950"/>
        <dbReference type="ChEBI" id="CHEBI:60344"/>
        <dbReference type="ChEBI" id="CHEBI:83739"/>
        <dbReference type="EC" id="4.4.1.17"/>
    </reaction>
</comment>
<evidence type="ECO:0000256" key="11">
    <source>
        <dbReference type="SAM" id="MobiDB-lite"/>
    </source>
</evidence>
<evidence type="ECO:0000256" key="7">
    <source>
        <dbReference type="ARBA" id="ARBA00023128"/>
    </source>
</evidence>
<comment type="function">
    <text evidence="10">Lyase that catalyzes the covalent linking of the heme group to the cytochrome C apoprotein to produce the mature functional cytochrome.</text>
</comment>
<evidence type="ECO:0000313" key="13">
    <source>
        <dbReference type="Proteomes" id="UP000266841"/>
    </source>
</evidence>
<dbReference type="InterPro" id="IPR000511">
    <property type="entry name" value="Holocyt_c/c1_synthase"/>
</dbReference>
<evidence type="ECO:0000256" key="5">
    <source>
        <dbReference type="ARBA" id="ARBA00022792"/>
    </source>
</evidence>
<accession>K0SEF6</accession>
<evidence type="ECO:0000256" key="1">
    <source>
        <dbReference type="ARBA" id="ARBA00004273"/>
    </source>
</evidence>
<evidence type="ECO:0000256" key="4">
    <source>
        <dbReference type="ARBA" id="ARBA00022723"/>
    </source>
</evidence>
<sequence>MTTNNKNDDDKDAAAATADAAQGCPVMMKKGAVQESHESRKIWNWFGTRASGASSRTAAASSAATEDPATDRSTCPVARGGTIIPPSIEEAAKHPQTPAAGQLMPLSTQRVTSSIPRGDKPSSGIIAPSHQPANSANWQYPSEQQFYNAMFRKGYRPPVESIPSVLQIHNAVNERSWAEVRKWERDLHGNGDPRLAKFIGRPKDLSPRAWFNSNILMTQAPFDRHDCLESSMGRGTNALKPPSMYIDVRPALDNPSAAVDRMTMFMREILPGLTAVYDSFKSSPSSPVE</sequence>
<dbReference type="Proteomes" id="UP000266841">
    <property type="component" value="Unassembled WGS sequence"/>
</dbReference>
<evidence type="ECO:0000256" key="9">
    <source>
        <dbReference type="ARBA" id="ARBA00023239"/>
    </source>
</evidence>
<dbReference type="GO" id="GO:0046872">
    <property type="term" value="F:metal ion binding"/>
    <property type="evidence" value="ECO:0007669"/>
    <property type="project" value="UniProtKB-KW"/>
</dbReference>
<keyword evidence="6 10" id="KW-0408">Iron</keyword>
<proteinExistence type="inferred from homology"/>
<gene>
    <name evidence="12" type="ORF">THAOC_14741</name>
</gene>
<feature type="compositionally biased region" description="Basic and acidic residues" evidence="11">
    <location>
        <begin position="1"/>
        <end position="13"/>
    </location>
</feature>
<keyword evidence="4 10" id="KW-0479">Metal-binding</keyword>
<keyword evidence="7 10" id="KW-0496">Mitochondrion</keyword>
<evidence type="ECO:0000256" key="2">
    <source>
        <dbReference type="ARBA" id="ARBA00007255"/>
    </source>
</evidence>
<dbReference type="eggNOG" id="KOG3996">
    <property type="taxonomic scope" value="Eukaryota"/>
</dbReference>
<dbReference type="OrthoDB" id="4243at2759"/>
<evidence type="ECO:0000256" key="3">
    <source>
        <dbReference type="ARBA" id="ARBA00022617"/>
    </source>
</evidence>
<protein>
    <recommendedName>
        <fullName evidence="10">Holocytochrome c-type synthase</fullName>
        <ecNumber evidence="10">4.4.1.17</ecNumber>
    </recommendedName>
</protein>
<comment type="subcellular location">
    <subcellularLocation>
        <location evidence="1 10">Mitochondrion inner membrane</location>
    </subcellularLocation>
</comment>
<dbReference type="AlphaFoldDB" id="K0SEF6"/>
<dbReference type="EMBL" id="AGNL01017170">
    <property type="protein sequence ID" value="EJK64518.1"/>
    <property type="molecule type" value="Genomic_DNA"/>
</dbReference>
<dbReference type="Pfam" id="PF01265">
    <property type="entry name" value="Cyto_heme_lyase"/>
    <property type="match status" value="1"/>
</dbReference>
<dbReference type="GO" id="GO:0004408">
    <property type="term" value="F:holocytochrome-c synthase activity"/>
    <property type="evidence" value="ECO:0007669"/>
    <property type="project" value="UniProtKB-EC"/>
</dbReference>
<evidence type="ECO:0000256" key="6">
    <source>
        <dbReference type="ARBA" id="ARBA00023004"/>
    </source>
</evidence>
<dbReference type="OMA" id="VNERSWA"/>
<keyword evidence="13" id="KW-1185">Reference proteome</keyword>
<dbReference type="EC" id="4.4.1.17" evidence="10"/>
<keyword evidence="3 10" id="KW-0349">Heme</keyword>
<reference evidence="12 13" key="1">
    <citation type="journal article" date="2012" name="Genome Biol.">
        <title>Genome and low-iron response of an oceanic diatom adapted to chronic iron limitation.</title>
        <authorList>
            <person name="Lommer M."/>
            <person name="Specht M."/>
            <person name="Roy A.S."/>
            <person name="Kraemer L."/>
            <person name="Andreson R."/>
            <person name="Gutowska M.A."/>
            <person name="Wolf J."/>
            <person name="Bergner S.V."/>
            <person name="Schilhabel M.B."/>
            <person name="Klostermeier U.C."/>
            <person name="Beiko R.G."/>
            <person name="Rosenstiel P."/>
            <person name="Hippler M."/>
            <person name="Laroche J."/>
        </authorList>
    </citation>
    <scope>NUCLEOTIDE SEQUENCE [LARGE SCALE GENOMIC DNA]</scope>
    <source>
        <strain evidence="12 13">CCMP1005</strain>
    </source>
</reference>
<keyword evidence="5 10" id="KW-0999">Mitochondrion inner membrane</keyword>
<comment type="caution">
    <text evidence="12">The sequence shown here is derived from an EMBL/GenBank/DDBJ whole genome shotgun (WGS) entry which is preliminary data.</text>
</comment>
<name>K0SEF6_THAOC</name>
<feature type="region of interest" description="Disordered" evidence="11">
    <location>
        <begin position="57"/>
        <end position="82"/>
    </location>
</feature>
<feature type="region of interest" description="Disordered" evidence="11">
    <location>
        <begin position="1"/>
        <end position="23"/>
    </location>
</feature>
<dbReference type="PANTHER" id="PTHR12743:SF0">
    <property type="entry name" value="HOLOCYTOCHROME C-TYPE SYNTHASE"/>
    <property type="match status" value="1"/>
</dbReference>